<dbReference type="GO" id="GO:0005634">
    <property type="term" value="C:nucleus"/>
    <property type="evidence" value="ECO:0007669"/>
    <property type="project" value="UniProtKB-SubCell"/>
</dbReference>
<reference evidence="9" key="1">
    <citation type="submission" date="2021-01" db="EMBL/GenBank/DDBJ databases">
        <authorList>
            <person name="Li R."/>
            <person name="Bekaert M."/>
        </authorList>
    </citation>
    <scope>NUCLEOTIDE SEQUENCE</scope>
    <source>
        <strain evidence="9">Farmed</strain>
    </source>
</reference>
<dbReference type="EC" id="2.4.2.-" evidence="6"/>
<evidence type="ECO:0000256" key="2">
    <source>
        <dbReference type="ARBA" id="ARBA00022676"/>
    </source>
</evidence>
<dbReference type="Pfam" id="PF00644">
    <property type="entry name" value="PARP"/>
    <property type="match status" value="1"/>
</dbReference>
<dbReference type="SMART" id="SM00506">
    <property type="entry name" value="A1pp"/>
    <property type="match status" value="1"/>
</dbReference>
<evidence type="ECO:0000259" key="7">
    <source>
        <dbReference type="PROSITE" id="PS51059"/>
    </source>
</evidence>
<dbReference type="Gene3D" id="3.40.220.10">
    <property type="entry name" value="Leucine Aminopeptidase, subunit E, domain 1"/>
    <property type="match status" value="1"/>
</dbReference>
<dbReference type="SUPFAM" id="SSF56399">
    <property type="entry name" value="ADP-ribosylation"/>
    <property type="match status" value="1"/>
</dbReference>
<gene>
    <name evidence="9" type="ORF">SPHA_4342</name>
</gene>
<dbReference type="InterPro" id="IPR002589">
    <property type="entry name" value="Macro_dom"/>
</dbReference>
<evidence type="ECO:0000313" key="9">
    <source>
        <dbReference type="EMBL" id="CAE1154955.1"/>
    </source>
</evidence>
<dbReference type="GO" id="GO:0060335">
    <property type="term" value="P:positive regulation of type II interferon-mediated signaling pathway"/>
    <property type="evidence" value="ECO:0007669"/>
    <property type="project" value="TreeGrafter"/>
</dbReference>
<dbReference type="GO" id="GO:0003950">
    <property type="term" value="F:NAD+ poly-ADP-ribosyltransferase activity"/>
    <property type="evidence" value="ECO:0007669"/>
    <property type="project" value="UniProtKB-UniRule"/>
</dbReference>
<dbReference type="PANTHER" id="PTHR14453:SF67">
    <property type="entry name" value="POLY [ADP-RIBOSE] POLYMERASE"/>
    <property type="match status" value="1"/>
</dbReference>
<dbReference type="PANTHER" id="PTHR14453">
    <property type="entry name" value="PARP/ZINC FINGER CCCH TYPE DOMAIN CONTAINING PROTEIN"/>
    <property type="match status" value="1"/>
</dbReference>
<keyword evidence="3 6" id="KW-0808">Transferase</keyword>
<keyword evidence="4 6" id="KW-0520">NAD</keyword>
<evidence type="ECO:0000259" key="8">
    <source>
        <dbReference type="PROSITE" id="PS51154"/>
    </source>
</evidence>
<dbReference type="GO" id="GO:0010629">
    <property type="term" value="P:negative regulation of gene expression"/>
    <property type="evidence" value="ECO:0007669"/>
    <property type="project" value="TreeGrafter"/>
</dbReference>
<dbReference type="PROSITE" id="PS51059">
    <property type="entry name" value="PARP_CATALYTIC"/>
    <property type="match status" value="1"/>
</dbReference>
<dbReference type="GO" id="GO:0005737">
    <property type="term" value="C:cytoplasm"/>
    <property type="evidence" value="ECO:0007669"/>
    <property type="project" value="TreeGrafter"/>
</dbReference>
<dbReference type="AlphaFoldDB" id="A0A812ASJ8"/>
<dbReference type="GO" id="GO:0044389">
    <property type="term" value="F:ubiquitin-like protein ligase binding"/>
    <property type="evidence" value="ECO:0007669"/>
    <property type="project" value="TreeGrafter"/>
</dbReference>
<accession>A0A812ASJ8</accession>
<name>A0A812ASJ8_ACAPH</name>
<evidence type="ECO:0000313" key="10">
    <source>
        <dbReference type="Proteomes" id="UP000597762"/>
    </source>
</evidence>
<keyword evidence="10" id="KW-1185">Reference proteome</keyword>
<evidence type="ECO:0000256" key="3">
    <source>
        <dbReference type="ARBA" id="ARBA00022679"/>
    </source>
</evidence>
<dbReference type="SUPFAM" id="SSF52949">
    <property type="entry name" value="Macro domain-like"/>
    <property type="match status" value="1"/>
</dbReference>
<proteinExistence type="predicted"/>
<evidence type="ECO:0000256" key="6">
    <source>
        <dbReference type="RuleBase" id="RU362114"/>
    </source>
</evidence>
<feature type="domain" description="Macro" evidence="8">
    <location>
        <begin position="1"/>
        <end position="189"/>
    </location>
</feature>
<feature type="domain" description="PARP catalytic" evidence="7">
    <location>
        <begin position="194"/>
        <end position="392"/>
    </location>
</feature>
<evidence type="ECO:0000256" key="5">
    <source>
        <dbReference type="ARBA" id="ARBA00023242"/>
    </source>
</evidence>
<dbReference type="GO" id="GO:0003714">
    <property type="term" value="F:transcription corepressor activity"/>
    <property type="evidence" value="ECO:0007669"/>
    <property type="project" value="TreeGrafter"/>
</dbReference>
<comment type="subcellular location">
    <subcellularLocation>
        <location evidence="1">Nucleus</location>
    </subcellularLocation>
</comment>
<dbReference type="EMBL" id="CAHIKZ030000137">
    <property type="protein sequence ID" value="CAE1154955.1"/>
    <property type="molecule type" value="Genomic_DNA"/>
</dbReference>
<evidence type="ECO:0000256" key="1">
    <source>
        <dbReference type="ARBA" id="ARBA00004123"/>
    </source>
</evidence>
<comment type="caution">
    <text evidence="9">The sequence shown here is derived from an EMBL/GenBank/DDBJ whole genome shotgun (WGS) entry which is preliminary data.</text>
</comment>
<dbReference type="GO" id="GO:1990404">
    <property type="term" value="F:NAD+-protein mono-ADP-ribosyltransferase activity"/>
    <property type="evidence" value="ECO:0007669"/>
    <property type="project" value="TreeGrafter"/>
</dbReference>
<sequence length="392" mass="44738">MGQETSSLTEPHVIHEGPPKIVVAYLENFNEAGIIVNSTDKSLQLSYGGQISKTILNIAGQGIQTEINAKYPNGIKPGDVAVTDGYNLPYKYVFHCSLQGINQRVSHHEIREVVNECLQTAVKTNKNATIAFPCIGTGAMNFPPRILKTIYCTVLEFMLGNSSLNQAYILIHPSKTDLREYAKKIDHEEERKRLTYKVKFPKWSQTEKIQRVKLSEEDEDYIMVKEKFHCSINNANIKKIERIENKRLFVAYERYKNNIQNGKTTERKLWHGTSHECIDSIIRYGFDWRLAQRKVYGQGCYFAVNANYSNQDTYAAPNRNGEKCMFLAFVVAGTACSGNPNFTEFNIPNDIQSTTNNEKSPTIFVTYNDDQMYPAFVVVYEREQTNSNCIIL</sequence>
<dbReference type="Proteomes" id="UP000597762">
    <property type="component" value="Unassembled WGS sequence"/>
</dbReference>
<keyword evidence="5" id="KW-0539">Nucleus</keyword>
<dbReference type="Pfam" id="PF01661">
    <property type="entry name" value="Macro"/>
    <property type="match status" value="1"/>
</dbReference>
<protein>
    <recommendedName>
        <fullName evidence="6">Poly [ADP-ribose] polymerase</fullName>
        <shortName evidence="6">PARP</shortName>
        <ecNumber evidence="6">2.4.2.-</ecNumber>
    </recommendedName>
</protein>
<dbReference type="InterPro" id="IPR012317">
    <property type="entry name" value="Poly(ADP-ribose)pol_cat_dom"/>
</dbReference>
<dbReference type="OrthoDB" id="10052316at2759"/>
<dbReference type="GO" id="GO:0070212">
    <property type="term" value="P:protein poly-ADP-ribosylation"/>
    <property type="evidence" value="ECO:0007669"/>
    <property type="project" value="TreeGrafter"/>
</dbReference>
<dbReference type="PROSITE" id="PS51154">
    <property type="entry name" value="MACRO"/>
    <property type="match status" value="1"/>
</dbReference>
<dbReference type="InterPro" id="IPR052056">
    <property type="entry name" value="Mono-ARTD/PARP"/>
</dbReference>
<keyword evidence="2 6" id="KW-0328">Glycosyltransferase</keyword>
<dbReference type="InterPro" id="IPR043472">
    <property type="entry name" value="Macro_dom-like"/>
</dbReference>
<dbReference type="Gene3D" id="3.90.228.10">
    <property type="match status" value="1"/>
</dbReference>
<organism evidence="9 10">
    <name type="scientific">Acanthosepion pharaonis</name>
    <name type="common">Pharaoh cuttlefish</name>
    <name type="synonym">Sepia pharaonis</name>
    <dbReference type="NCBI Taxonomy" id="158019"/>
    <lineage>
        <taxon>Eukaryota</taxon>
        <taxon>Metazoa</taxon>
        <taxon>Spiralia</taxon>
        <taxon>Lophotrochozoa</taxon>
        <taxon>Mollusca</taxon>
        <taxon>Cephalopoda</taxon>
        <taxon>Coleoidea</taxon>
        <taxon>Decapodiformes</taxon>
        <taxon>Sepiida</taxon>
        <taxon>Sepiina</taxon>
        <taxon>Sepiidae</taxon>
        <taxon>Acanthosepion</taxon>
    </lineage>
</organism>
<evidence type="ECO:0000256" key="4">
    <source>
        <dbReference type="ARBA" id="ARBA00023027"/>
    </source>
</evidence>